<feature type="domain" description="S-adenosylmethionine-dependent methyltransferase" evidence="5">
    <location>
        <begin position="24"/>
        <end position="308"/>
    </location>
</feature>
<accession>A0A8I2GZ81</accession>
<dbReference type="RefSeq" id="WP_130126202.1">
    <property type="nucleotide sequence ID" value="NZ_CBCSDF010000001.1"/>
</dbReference>
<evidence type="ECO:0000256" key="4">
    <source>
        <dbReference type="ARBA" id="ARBA00022691"/>
    </source>
</evidence>
<dbReference type="InterPro" id="IPR019614">
    <property type="entry name" value="SAM-dep_methyl-trfase"/>
</dbReference>
<reference evidence="7 9" key="2">
    <citation type="submission" date="2023-10" db="EMBL/GenBank/DDBJ databases">
        <title>To unveil natural product biosynthetic capacity in Pseudoalteromonas.</title>
        <authorList>
            <person name="Wang J."/>
        </authorList>
    </citation>
    <scope>NUCLEOTIDE SEQUENCE [LARGE SCALE GENOMIC DNA]</scope>
    <source>
        <strain evidence="7 9">DSM 15914</strain>
    </source>
</reference>
<gene>
    <name evidence="6" type="ORF">F9Y85_08825</name>
    <name evidence="7" type="ORF">R5H13_08135</name>
</gene>
<reference evidence="6" key="1">
    <citation type="submission" date="2019-10" db="EMBL/GenBank/DDBJ databases">
        <authorList>
            <person name="Paulsen S."/>
        </authorList>
    </citation>
    <scope>NUCLEOTIDE SEQUENCE</scope>
    <source>
        <strain evidence="6">LMG 19692</strain>
    </source>
</reference>
<dbReference type="EMBL" id="WEIA01000004">
    <property type="protein sequence ID" value="NLR21417.1"/>
    <property type="molecule type" value="Genomic_DNA"/>
</dbReference>
<dbReference type="EC" id="2.1.1.-" evidence="7"/>
<dbReference type="GO" id="GO:0008168">
    <property type="term" value="F:methyltransferase activity"/>
    <property type="evidence" value="ECO:0007669"/>
    <property type="project" value="UniProtKB-KW"/>
</dbReference>
<dbReference type="CDD" id="cd02440">
    <property type="entry name" value="AdoMet_MTases"/>
    <property type="match status" value="1"/>
</dbReference>
<dbReference type="Gene3D" id="3.40.50.150">
    <property type="entry name" value="Vaccinia Virus protein VP39"/>
    <property type="match status" value="1"/>
</dbReference>
<evidence type="ECO:0000256" key="3">
    <source>
        <dbReference type="ARBA" id="ARBA00022679"/>
    </source>
</evidence>
<keyword evidence="4" id="KW-0949">S-adenosyl-L-methionine</keyword>
<proteinExistence type="predicted"/>
<dbReference type="PANTHER" id="PTHR43042:SF3">
    <property type="entry name" value="RIBOSOMAL RNA LARGE SUBUNIT METHYLTRANSFERASE YWBD-RELATED"/>
    <property type="match status" value="1"/>
</dbReference>
<protein>
    <submittedName>
        <fullName evidence="7">Class I SAM-dependent methyltransferase</fullName>
        <ecNumber evidence="7">2.1.1.-</ecNumber>
    </submittedName>
    <submittedName>
        <fullName evidence="6">Methyltransferase domain-containing protein</fullName>
    </submittedName>
</protein>
<evidence type="ECO:0000313" key="6">
    <source>
        <dbReference type="EMBL" id="NLR21417.1"/>
    </source>
</evidence>
<dbReference type="PANTHER" id="PTHR43042">
    <property type="entry name" value="SAM-DEPENDENT METHYLTRANSFERASE"/>
    <property type="match status" value="1"/>
</dbReference>
<keyword evidence="9" id="KW-1185">Reference proteome</keyword>
<evidence type="ECO:0000259" key="5">
    <source>
        <dbReference type="Pfam" id="PF10672"/>
    </source>
</evidence>
<dbReference type="GO" id="GO:0006364">
    <property type="term" value="P:rRNA processing"/>
    <property type="evidence" value="ECO:0007669"/>
    <property type="project" value="UniProtKB-KW"/>
</dbReference>
<dbReference type="SUPFAM" id="SSF53335">
    <property type="entry name" value="S-adenosyl-L-methionine-dependent methyltransferases"/>
    <property type="match status" value="1"/>
</dbReference>
<evidence type="ECO:0000256" key="2">
    <source>
        <dbReference type="ARBA" id="ARBA00022603"/>
    </source>
</evidence>
<keyword evidence="1" id="KW-0698">rRNA processing</keyword>
<name>A0A8I2GZ81_9GAMM</name>
<dbReference type="Pfam" id="PF10672">
    <property type="entry name" value="Methyltrans_SAM"/>
    <property type="match status" value="1"/>
</dbReference>
<dbReference type="EMBL" id="CP137578">
    <property type="protein sequence ID" value="WOX30214.1"/>
    <property type="molecule type" value="Genomic_DNA"/>
</dbReference>
<evidence type="ECO:0000313" key="7">
    <source>
        <dbReference type="EMBL" id="WOX30214.1"/>
    </source>
</evidence>
<dbReference type="GO" id="GO:0032259">
    <property type="term" value="P:methylation"/>
    <property type="evidence" value="ECO:0007669"/>
    <property type="project" value="UniProtKB-KW"/>
</dbReference>
<sequence>MTAINPVSTLLNHLQTQAVPNELRRLFHGRGRCYEGLEQITVDWLQGQLLVSLFKEHDVDLIASLKQALLSLVETEAFNGKLSAILLQHRYLPDSDLEVLYGELTAMPIVEENGLKYGLKLGVKQNMGLFLDMRLGREFVKAQSTGARVLNLFSYTCGFSVAAIAGGAAHVVNLDMAKAALKQGRVNHQLNEHDLSKVSFLGHDLFKSWGKVRKYGPYDLIVIDPPSFQKGSFALTKDYQRILRKLPELLTPNAQVLACVNSPDVSSQFLIDEMTREAPTLTFVERLQNPPEFKDIDEQSSLKCLRFKAS</sequence>
<keyword evidence="2 6" id="KW-0489">Methyltransferase</keyword>
<dbReference type="Proteomes" id="UP000646877">
    <property type="component" value="Unassembled WGS sequence"/>
</dbReference>
<keyword evidence="3 6" id="KW-0808">Transferase</keyword>
<evidence type="ECO:0000256" key="1">
    <source>
        <dbReference type="ARBA" id="ARBA00022552"/>
    </source>
</evidence>
<dbReference type="Proteomes" id="UP001304419">
    <property type="component" value="Chromosome 1"/>
</dbReference>
<evidence type="ECO:0000313" key="8">
    <source>
        <dbReference type="Proteomes" id="UP000646877"/>
    </source>
</evidence>
<dbReference type="AlphaFoldDB" id="A0A8I2GZ81"/>
<organism evidence="6 8">
    <name type="scientific">Pseudoalteromonas maricaloris</name>
    <dbReference type="NCBI Taxonomy" id="184924"/>
    <lineage>
        <taxon>Bacteria</taxon>
        <taxon>Pseudomonadati</taxon>
        <taxon>Pseudomonadota</taxon>
        <taxon>Gammaproteobacteria</taxon>
        <taxon>Alteromonadales</taxon>
        <taxon>Pseudoalteromonadaceae</taxon>
        <taxon>Pseudoalteromonas</taxon>
    </lineage>
</organism>
<evidence type="ECO:0000313" key="9">
    <source>
        <dbReference type="Proteomes" id="UP001304419"/>
    </source>
</evidence>
<dbReference type="InterPro" id="IPR029063">
    <property type="entry name" value="SAM-dependent_MTases_sf"/>
</dbReference>